<evidence type="ECO:0000313" key="2">
    <source>
        <dbReference type="EnsemblPlants" id="QL04p045563:mrna:CDS:2"/>
    </source>
</evidence>
<dbReference type="InterPro" id="IPR017451">
    <property type="entry name" value="F-box-assoc_interact_dom"/>
</dbReference>
<dbReference type="AlphaFoldDB" id="A0A7N2LFG5"/>
<evidence type="ECO:0000259" key="1">
    <source>
        <dbReference type="PROSITE" id="PS50181"/>
    </source>
</evidence>
<sequence>MRESRPQPLILQWRKNHLPYDIVLNILERLPVKSVIRFRFVCKFWDSLITTPYFISTHLNFNNKESHDNANGYVIHMGSSRSSDRQVCTVALDRTFDRISEVQIPIDISLDSVRMVGSCNGLLCFAKHGSRKAIYFCNPSIRKFKTLPEPCLGHLKHVSVGFAYHSENNDYKVVRISSSPWMSIVSLPEIEVYTLSSDSWRSIGIEFATNVIVYDYNCRLTIPLVSGALHWLAHIKEGEEKQGIDIIMAFDVNTEKFRKLAAFPHVFIETNPCDRYLTSFKRKLAFITFGSSEQPGSPCSIWVMMEYGVVESWIKLSVIPFERVPRCIAFTEYGSLLIWSSNDQVENQGSKFVSFDAETLHKKDLDIQYTSFAATFVESLVLLDEANVICY</sequence>
<dbReference type="Gramene" id="QL04p045563:mrna">
    <property type="protein sequence ID" value="QL04p045563:mrna:CDS:2"/>
    <property type="gene ID" value="QL04p045563"/>
</dbReference>
<dbReference type="NCBIfam" id="TIGR01640">
    <property type="entry name" value="F_box_assoc_1"/>
    <property type="match status" value="1"/>
</dbReference>
<dbReference type="InterPro" id="IPR001810">
    <property type="entry name" value="F-box_dom"/>
</dbReference>
<protein>
    <recommendedName>
        <fullName evidence="1">F-box domain-containing protein</fullName>
    </recommendedName>
</protein>
<proteinExistence type="predicted"/>
<dbReference type="EMBL" id="LRBV02000004">
    <property type="status" value="NOT_ANNOTATED_CDS"/>
    <property type="molecule type" value="Genomic_DNA"/>
</dbReference>
<accession>A0A7N2LFG5</accession>
<dbReference type="InterPro" id="IPR036047">
    <property type="entry name" value="F-box-like_dom_sf"/>
</dbReference>
<reference evidence="2 3" key="1">
    <citation type="journal article" date="2016" name="G3 (Bethesda)">
        <title>First Draft Assembly and Annotation of the Genome of a California Endemic Oak Quercus lobata Nee (Fagaceae).</title>
        <authorList>
            <person name="Sork V.L."/>
            <person name="Fitz-Gibbon S.T."/>
            <person name="Puiu D."/>
            <person name="Crepeau M."/>
            <person name="Gugger P.F."/>
            <person name="Sherman R."/>
            <person name="Stevens K."/>
            <person name="Langley C.H."/>
            <person name="Pellegrini M."/>
            <person name="Salzberg S.L."/>
        </authorList>
    </citation>
    <scope>NUCLEOTIDE SEQUENCE [LARGE SCALE GENOMIC DNA]</scope>
    <source>
        <strain evidence="2 3">cv. SW786</strain>
    </source>
</reference>
<dbReference type="PROSITE" id="PS50181">
    <property type="entry name" value="FBOX"/>
    <property type="match status" value="1"/>
</dbReference>
<dbReference type="PANTHER" id="PTHR31672">
    <property type="entry name" value="BNACNNG10540D PROTEIN"/>
    <property type="match status" value="1"/>
</dbReference>
<dbReference type="InterPro" id="IPR050796">
    <property type="entry name" value="SCF_F-box_component"/>
</dbReference>
<dbReference type="GeneID" id="115985297"/>
<dbReference type="OMA" id="WKEVAIS"/>
<dbReference type="Pfam" id="PF07734">
    <property type="entry name" value="FBA_1"/>
    <property type="match status" value="1"/>
</dbReference>
<feature type="domain" description="F-box" evidence="1">
    <location>
        <begin position="12"/>
        <end position="64"/>
    </location>
</feature>
<dbReference type="EnsemblPlants" id="QL04p045563:mrna">
    <property type="protein sequence ID" value="QL04p045563:mrna:CDS:2"/>
    <property type="gene ID" value="QL04p045563"/>
</dbReference>
<evidence type="ECO:0000313" key="3">
    <source>
        <dbReference type="Proteomes" id="UP000594261"/>
    </source>
</evidence>
<dbReference type="SUPFAM" id="SSF81383">
    <property type="entry name" value="F-box domain"/>
    <property type="match status" value="1"/>
</dbReference>
<dbReference type="PANTHER" id="PTHR31672:SF13">
    <property type="entry name" value="F-BOX PROTEIN CPR30-LIKE"/>
    <property type="match status" value="1"/>
</dbReference>
<reference evidence="2" key="2">
    <citation type="submission" date="2021-01" db="UniProtKB">
        <authorList>
            <consortium name="EnsemblPlants"/>
        </authorList>
    </citation>
    <scope>IDENTIFICATION</scope>
</reference>
<organism evidence="2 3">
    <name type="scientific">Quercus lobata</name>
    <name type="common">Valley oak</name>
    <dbReference type="NCBI Taxonomy" id="97700"/>
    <lineage>
        <taxon>Eukaryota</taxon>
        <taxon>Viridiplantae</taxon>
        <taxon>Streptophyta</taxon>
        <taxon>Embryophyta</taxon>
        <taxon>Tracheophyta</taxon>
        <taxon>Spermatophyta</taxon>
        <taxon>Magnoliopsida</taxon>
        <taxon>eudicotyledons</taxon>
        <taxon>Gunneridae</taxon>
        <taxon>Pentapetalae</taxon>
        <taxon>rosids</taxon>
        <taxon>fabids</taxon>
        <taxon>Fagales</taxon>
        <taxon>Fagaceae</taxon>
        <taxon>Quercus</taxon>
    </lineage>
</organism>
<keyword evidence="3" id="KW-1185">Reference proteome</keyword>
<dbReference type="InterPro" id="IPR006527">
    <property type="entry name" value="F-box-assoc_dom_typ1"/>
</dbReference>
<dbReference type="Gene3D" id="1.20.1280.50">
    <property type="match status" value="1"/>
</dbReference>
<name>A0A7N2LFG5_QUELO</name>
<dbReference type="Pfam" id="PF00646">
    <property type="entry name" value="F-box"/>
    <property type="match status" value="1"/>
</dbReference>
<dbReference type="CDD" id="cd22157">
    <property type="entry name" value="F-box_AtFBW1-like"/>
    <property type="match status" value="1"/>
</dbReference>
<dbReference type="InParanoid" id="A0A7N2LFG5"/>
<dbReference type="RefSeq" id="XP_030964113.1">
    <property type="nucleotide sequence ID" value="XM_031108253.1"/>
</dbReference>
<gene>
    <name evidence="2" type="primary">LOC115985297</name>
</gene>
<dbReference type="SMART" id="SM00256">
    <property type="entry name" value="FBOX"/>
    <property type="match status" value="1"/>
</dbReference>
<dbReference type="OrthoDB" id="1932945at2759"/>
<dbReference type="FunCoup" id="A0A7N2LFG5">
    <property type="interactions" value="2"/>
</dbReference>
<dbReference type="Proteomes" id="UP000594261">
    <property type="component" value="Chromosome 4"/>
</dbReference>
<dbReference type="KEGG" id="qlo:115985297"/>